<accession>A0A2X0P0B2</accession>
<keyword evidence="2" id="KW-1185">Reference proteome</keyword>
<protein>
    <submittedName>
        <fullName evidence="1">BQ5605_C018g08705 protein</fullName>
    </submittedName>
</protein>
<sequence>MMVQGVRFDVRLQGLDHWTTWHPASSCIRIEMCVPAACRLLLARCTRLDVVEATAQIHLEHTDTAVSGWVYWGPNSQPYSSITLGPYLTGHDTA</sequence>
<proteinExistence type="predicted"/>
<evidence type="ECO:0000313" key="2">
    <source>
        <dbReference type="Proteomes" id="UP000249464"/>
    </source>
</evidence>
<dbReference type="AlphaFoldDB" id="A0A2X0P0B2"/>
<evidence type="ECO:0000313" key="1">
    <source>
        <dbReference type="EMBL" id="SGY26163.1"/>
    </source>
</evidence>
<organism evidence="1 2">
    <name type="scientific">Microbotryum silenes-dioicae</name>
    <dbReference type="NCBI Taxonomy" id="796604"/>
    <lineage>
        <taxon>Eukaryota</taxon>
        <taxon>Fungi</taxon>
        <taxon>Dikarya</taxon>
        <taxon>Basidiomycota</taxon>
        <taxon>Pucciniomycotina</taxon>
        <taxon>Microbotryomycetes</taxon>
        <taxon>Microbotryales</taxon>
        <taxon>Microbotryaceae</taxon>
        <taxon>Microbotryum</taxon>
    </lineage>
</organism>
<name>A0A2X0P0B2_9BASI</name>
<dbReference type="Proteomes" id="UP000249464">
    <property type="component" value="Unassembled WGS sequence"/>
</dbReference>
<dbReference type="EMBL" id="FQNC01000020">
    <property type="protein sequence ID" value="SGY26163.1"/>
    <property type="molecule type" value="Genomic_DNA"/>
</dbReference>
<gene>
    <name evidence="1" type="primary">BQ5605_C018g08705</name>
    <name evidence="1" type="ORF">BQ5605_C018G08705</name>
</gene>
<reference evidence="1 2" key="1">
    <citation type="submission" date="2016-11" db="EMBL/GenBank/DDBJ databases">
        <authorList>
            <person name="Jaros S."/>
            <person name="Januszkiewicz K."/>
            <person name="Wedrychowicz H."/>
        </authorList>
    </citation>
    <scope>NUCLEOTIDE SEQUENCE [LARGE SCALE GENOMIC DNA]</scope>
</reference>